<reference evidence="5" key="1">
    <citation type="journal article" date="2014" name="Front. Microbiol.">
        <title>High frequency of phylogenetically diverse reductive dehalogenase-homologous genes in deep subseafloor sedimentary metagenomes.</title>
        <authorList>
            <person name="Kawai M."/>
            <person name="Futagami T."/>
            <person name="Toyoda A."/>
            <person name="Takaki Y."/>
            <person name="Nishi S."/>
            <person name="Hori S."/>
            <person name="Arai W."/>
            <person name="Tsubouchi T."/>
            <person name="Morono Y."/>
            <person name="Uchiyama I."/>
            <person name="Ito T."/>
            <person name="Fujiyama A."/>
            <person name="Inagaki F."/>
            <person name="Takami H."/>
        </authorList>
    </citation>
    <scope>NUCLEOTIDE SEQUENCE</scope>
    <source>
        <strain evidence="5">Expedition CK06-06</strain>
    </source>
</reference>
<dbReference type="GO" id="GO:0008168">
    <property type="term" value="F:methyltransferase activity"/>
    <property type="evidence" value="ECO:0007669"/>
    <property type="project" value="UniProtKB-KW"/>
</dbReference>
<evidence type="ECO:0008006" key="6">
    <source>
        <dbReference type="Google" id="ProtNLM"/>
    </source>
</evidence>
<evidence type="ECO:0000313" key="5">
    <source>
        <dbReference type="EMBL" id="GAI55125.1"/>
    </source>
</evidence>
<dbReference type="InterPro" id="IPR029063">
    <property type="entry name" value="SAM-dependent_MTases_sf"/>
</dbReference>
<organism evidence="5">
    <name type="scientific">marine sediment metagenome</name>
    <dbReference type="NCBI Taxonomy" id="412755"/>
    <lineage>
        <taxon>unclassified sequences</taxon>
        <taxon>metagenomes</taxon>
        <taxon>ecological metagenomes</taxon>
    </lineage>
</organism>
<dbReference type="AlphaFoldDB" id="X1QW55"/>
<dbReference type="EMBL" id="BARV01041903">
    <property type="protein sequence ID" value="GAI55125.1"/>
    <property type="molecule type" value="Genomic_DNA"/>
</dbReference>
<keyword evidence="1" id="KW-0489">Methyltransferase</keyword>
<gene>
    <name evidence="5" type="ORF">S06H3_63238</name>
</gene>
<dbReference type="GO" id="GO:0003723">
    <property type="term" value="F:RNA binding"/>
    <property type="evidence" value="ECO:0007669"/>
    <property type="project" value="UniProtKB-KW"/>
</dbReference>
<accession>X1QW55</accession>
<sequence>RITIGTEKRRSQFQKGFKSFSKLHGLKGWEGWFSPYDDEIYKKVLKNIKKEDIVLDIGAGDLRLSLQIAMRVKMVYAIEVNPKVLGSALKIIGFDLPRNLVAICANAMDISFPKEITTAVLLMRHCQHFRDYVIKLRGT</sequence>
<proteinExistence type="predicted"/>
<evidence type="ECO:0000256" key="2">
    <source>
        <dbReference type="ARBA" id="ARBA00022679"/>
    </source>
</evidence>
<evidence type="ECO:0000256" key="3">
    <source>
        <dbReference type="ARBA" id="ARBA00022691"/>
    </source>
</evidence>
<name>X1QW55_9ZZZZ</name>
<dbReference type="SUPFAM" id="SSF53335">
    <property type="entry name" value="S-adenosyl-L-methionine-dependent methyltransferases"/>
    <property type="match status" value="1"/>
</dbReference>
<evidence type="ECO:0000256" key="4">
    <source>
        <dbReference type="ARBA" id="ARBA00022884"/>
    </source>
</evidence>
<evidence type="ECO:0000256" key="1">
    <source>
        <dbReference type="ARBA" id="ARBA00022603"/>
    </source>
</evidence>
<keyword evidence="2" id="KW-0808">Transferase</keyword>
<feature type="non-terminal residue" evidence="5">
    <location>
        <position position="139"/>
    </location>
</feature>
<dbReference type="Gene3D" id="3.40.50.150">
    <property type="entry name" value="Vaccinia Virus protein VP39"/>
    <property type="match status" value="1"/>
</dbReference>
<keyword evidence="4" id="KW-0694">RNA-binding</keyword>
<dbReference type="InterPro" id="IPR001737">
    <property type="entry name" value="KsgA/Erm"/>
</dbReference>
<dbReference type="Pfam" id="PF00398">
    <property type="entry name" value="RrnaAD"/>
    <property type="match status" value="1"/>
</dbReference>
<protein>
    <recommendedName>
        <fullName evidence="6">Ribosomal RNA adenine methylase transferase N-terminal domain-containing protein</fullName>
    </recommendedName>
</protein>
<dbReference type="GO" id="GO:0032259">
    <property type="term" value="P:methylation"/>
    <property type="evidence" value="ECO:0007669"/>
    <property type="project" value="UniProtKB-KW"/>
</dbReference>
<feature type="non-terminal residue" evidence="5">
    <location>
        <position position="1"/>
    </location>
</feature>
<comment type="caution">
    <text evidence="5">The sequence shown here is derived from an EMBL/GenBank/DDBJ whole genome shotgun (WGS) entry which is preliminary data.</text>
</comment>
<keyword evidence="3" id="KW-0949">S-adenosyl-L-methionine</keyword>